<dbReference type="Pfam" id="PF17910">
    <property type="entry name" value="FeoB_Cyto"/>
    <property type="match status" value="1"/>
</dbReference>
<dbReference type="InterPro" id="IPR030389">
    <property type="entry name" value="G_FEOB_dom"/>
</dbReference>
<keyword evidence="7 17" id="KW-0812">Transmembrane</keyword>
<evidence type="ECO:0000256" key="6">
    <source>
        <dbReference type="ARBA" id="ARBA00022519"/>
    </source>
</evidence>
<dbReference type="InterPro" id="IPR003373">
    <property type="entry name" value="Fe2_transport_prot-B"/>
</dbReference>
<dbReference type="GO" id="GO:0005525">
    <property type="term" value="F:GTP binding"/>
    <property type="evidence" value="ECO:0007669"/>
    <property type="project" value="UniProtKB-KW"/>
</dbReference>
<keyword evidence="10 17" id="KW-0408">Iron</keyword>
<dbReference type="CDD" id="cd01879">
    <property type="entry name" value="FeoB"/>
    <property type="match status" value="1"/>
</dbReference>
<evidence type="ECO:0000256" key="10">
    <source>
        <dbReference type="ARBA" id="ARBA00023004"/>
    </source>
</evidence>
<comment type="caution">
    <text evidence="19">The sequence shown here is derived from an EMBL/GenBank/DDBJ whole genome shotgun (WGS) entry which is preliminary data.</text>
</comment>
<keyword evidence="3 17" id="KW-0813">Transport</keyword>
<gene>
    <name evidence="19" type="ORF">O163_00475</name>
</gene>
<protein>
    <recommendedName>
        <fullName evidence="14 17">Ferrous iron transport protein B</fullName>
    </recommendedName>
</protein>
<evidence type="ECO:0000313" key="19">
    <source>
        <dbReference type="EMBL" id="ERM93139.1"/>
    </source>
</evidence>
<comment type="similarity">
    <text evidence="17">Belongs to the TRAFAC class TrmE-Era-EngA-EngB-Septin-like GTPase superfamily. FeoB GTPase (TC 9.A.8) family.</text>
</comment>
<feature type="binding site" evidence="15">
    <location>
        <begin position="65"/>
        <end position="68"/>
    </location>
    <ligand>
        <name>GTP</name>
        <dbReference type="ChEBI" id="CHEBI:37565"/>
        <label>1</label>
    </ligand>
</feature>
<comment type="subcellular location">
    <subcellularLocation>
        <location evidence="2">Cell inner membrane</location>
        <topology evidence="2">Multi-pass membrane protein</topology>
    </subcellularLocation>
    <subcellularLocation>
        <location evidence="17">Cell membrane</location>
        <topology evidence="17">Multi-pass membrane protein</topology>
    </subcellularLocation>
</comment>
<dbReference type="Pfam" id="PF07670">
    <property type="entry name" value="Gate"/>
    <property type="match status" value="2"/>
</dbReference>
<feature type="binding site" evidence="16">
    <location>
        <position position="30"/>
    </location>
    <ligand>
        <name>Mg(2+)</name>
        <dbReference type="ChEBI" id="CHEBI:18420"/>
        <label>2</label>
    </ligand>
</feature>
<dbReference type="EMBL" id="AXDC01000002">
    <property type="protein sequence ID" value="ERM93139.1"/>
    <property type="molecule type" value="Genomic_DNA"/>
</dbReference>
<comment type="function">
    <text evidence="1 17">Probable transporter of a GTP-driven Fe(2+) uptake system.</text>
</comment>
<dbReference type="InterPro" id="IPR050860">
    <property type="entry name" value="FeoB_GTPase"/>
</dbReference>
<feature type="binding site" evidence="15">
    <location>
        <begin position="125"/>
        <end position="128"/>
    </location>
    <ligand>
        <name>GTP</name>
        <dbReference type="ChEBI" id="CHEBI:37565"/>
        <label>1</label>
    </ligand>
</feature>
<evidence type="ECO:0000256" key="11">
    <source>
        <dbReference type="ARBA" id="ARBA00023065"/>
    </source>
</evidence>
<evidence type="ECO:0000256" key="2">
    <source>
        <dbReference type="ARBA" id="ARBA00004429"/>
    </source>
</evidence>
<dbReference type="GO" id="GO:0046872">
    <property type="term" value="F:metal ion binding"/>
    <property type="evidence" value="ECO:0007669"/>
    <property type="project" value="UniProtKB-KW"/>
</dbReference>
<evidence type="ECO:0000256" key="5">
    <source>
        <dbReference type="ARBA" id="ARBA00022496"/>
    </source>
</evidence>
<evidence type="ECO:0000259" key="18">
    <source>
        <dbReference type="PROSITE" id="PS51711"/>
    </source>
</evidence>
<feature type="transmembrane region" description="Helical" evidence="17">
    <location>
        <begin position="620"/>
        <end position="642"/>
    </location>
</feature>
<evidence type="ECO:0000256" key="14">
    <source>
        <dbReference type="NCBIfam" id="TIGR00437"/>
    </source>
</evidence>
<evidence type="ECO:0000256" key="16">
    <source>
        <dbReference type="PIRSR" id="PIRSR603373-2"/>
    </source>
</evidence>
<evidence type="ECO:0000256" key="1">
    <source>
        <dbReference type="ARBA" id="ARBA00003926"/>
    </source>
</evidence>
<dbReference type="Pfam" id="PF07664">
    <property type="entry name" value="FeoB_C"/>
    <property type="match status" value="1"/>
</dbReference>
<feature type="transmembrane region" description="Helical" evidence="17">
    <location>
        <begin position="467"/>
        <end position="487"/>
    </location>
</feature>
<dbReference type="SUPFAM" id="SSF52540">
    <property type="entry name" value="P-loop containing nucleoside triphosphate hydrolases"/>
    <property type="match status" value="1"/>
</dbReference>
<feature type="transmembrane region" description="Helical" evidence="17">
    <location>
        <begin position="525"/>
        <end position="544"/>
    </location>
</feature>
<feature type="binding site" evidence="15">
    <location>
        <begin position="44"/>
        <end position="48"/>
    </location>
    <ligand>
        <name>GTP</name>
        <dbReference type="ChEBI" id="CHEBI:37565"/>
        <label>1</label>
    </ligand>
</feature>
<feature type="transmembrane region" description="Helical" evidence="17">
    <location>
        <begin position="401"/>
        <end position="423"/>
    </location>
</feature>
<feature type="transmembrane region" description="Helical" evidence="17">
    <location>
        <begin position="651"/>
        <end position="671"/>
    </location>
</feature>
<feature type="binding site" evidence="16">
    <location>
        <position position="33"/>
    </location>
    <ligand>
        <name>Mg(2+)</name>
        <dbReference type="ChEBI" id="CHEBI:18420"/>
        <label>2</label>
    </ligand>
</feature>
<evidence type="ECO:0000256" key="17">
    <source>
        <dbReference type="RuleBase" id="RU362098"/>
    </source>
</evidence>
<keyword evidence="4" id="KW-1003">Cell membrane</keyword>
<keyword evidence="12 15" id="KW-0342">GTP-binding</keyword>
<dbReference type="InterPro" id="IPR041069">
    <property type="entry name" value="FeoB_Cyto"/>
</dbReference>
<dbReference type="GO" id="GO:0015093">
    <property type="term" value="F:ferrous iron transmembrane transporter activity"/>
    <property type="evidence" value="ECO:0007669"/>
    <property type="project" value="UniProtKB-UniRule"/>
</dbReference>
<dbReference type="NCBIfam" id="TIGR00437">
    <property type="entry name" value="feoB"/>
    <property type="match status" value="1"/>
</dbReference>
<dbReference type="Proteomes" id="UP000016856">
    <property type="component" value="Unassembled WGS sequence"/>
</dbReference>
<dbReference type="PANTHER" id="PTHR43185">
    <property type="entry name" value="FERROUS IRON TRANSPORT PROTEIN B"/>
    <property type="match status" value="1"/>
</dbReference>
<keyword evidence="5 17" id="KW-0410">Iron transport</keyword>
<evidence type="ECO:0000256" key="4">
    <source>
        <dbReference type="ARBA" id="ARBA00022475"/>
    </source>
</evidence>
<dbReference type="AlphaFoldDB" id="U5CTP0"/>
<reference evidence="19 20" key="1">
    <citation type="journal article" date="2013" name="Genome Announc.">
        <title>Draft Genome Sequence of an Anaerobic and Extremophilic Bacterium, Caldanaerobacter yonseiensis, Isolated from a Geothermal Hot Stream.</title>
        <authorList>
            <person name="Lee S.J."/>
            <person name="Lee Y.J."/>
            <person name="Park G.S."/>
            <person name="Kim B.C."/>
            <person name="Lee S.J."/>
            <person name="Shin J.H."/>
            <person name="Lee D.W."/>
        </authorList>
    </citation>
    <scope>NUCLEOTIDE SEQUENCE [LARGE SCALE GENOMIC DNA]</scope>
    <source>
        <strain evidence="19 20">KB-1</strain>
    </source>
</reference>
<evidence type="ECO:0000256" key="7">
    <source>
        <dbReference type="ARBA" id="ARBA00022692"/>
    </source>
</evidence>
<keyword evidence="8 15" id="KW-0547">Nucleotide-binding</keyword>
<keyword evidence="9 17" id="KW-1133">Transmembrane helix</keyword>
<feature type="binding site" evidence="15">
    <location>
        <begin position="154"/>
        <end position="156"/>
    </location>
    <ligand>
        <name>GTP</name>
        <dbReference type="ChEBI" id="CHEBI:37565"/>
        <label>1</label>
    </ligand>
</feature>
<keyword evidence="11" id="KW-0406">Ion transport</keyword>
<feature type="transmembrane region" description="Helical" evidence="17">
    <location>
        <begin position="328"/>
        <end position="350"/>
    </location>
</feature>
<dbReference type="PROSITE" id="PS51711">
    <property type="entry name" value="G_FEOB"/>
    <property type="match status" value="1"/>
</dbReference>
<keyword evidence="13 17" id="KW-0472">Membrane</keyword>
<evidence type="ECO:0000256" key="8">
    <source>
        <dbReference type="ARBA" id="ARBA00022741"/>
    </source>
</evidence>
<dbReference type="FunFam" id="1.10.287.1770:FF:000003">
    <property type="entry name" value="Ferrous iron transport protein B"/>
    <property type="match status" value="1"/>
</dbReference>
<feature type="transmembrane region" description="Helical" evidence="17">
    <location>
        <begin position="357"/>
        <end position="381"/>
    </location>
</feature>
<dbReference type="GO" id="GO:0005886">
    <property type="term" value="C:plasma membrane"/>
    <property type="evidence" value="ECO:0007669"/>
    <property type="project" value="UniProtKB-SubCell"/>
</dbReference>
<accession>U5CTP0</accession>
<feature type="domain" description="FeoB-type G" evidence="18">
    <location>
        <begin position="12"/>
        <end position="174"/>
    </location>
</feature>
<evidence type="ECO:0000256" key="13">
    <source>
        <dbReference type="ARBA" id="ARBA00023136"/>
    </source>
</evidence>
<sequence length="680" mass="75477">MEKMGVLEGRKELVVALAGNPNSGKTSLFNELTGSRQHVGNWPGVTVEKKEGRLKFEGVNFKVVDLPGTYSLGAYTEDEVIARNFIIYDKPDVVINVVDATNLERNLYLTMQLLEMNANLVIALNMSDEAKAKGIEIDKDKLSQILKVPVVMTVATKGEGVKELLENVLKAVEFKGERYRIDYGKELEEGISELESLIKEDEELSKKFFPRWLAIKFIENDENIMKEFSHKTALMEKVKLIQKKLEEIFGEDAEVVVADKRYGVISGIVKECVKKRSTSEERYTLSDRIDRIVTNKYLGIPIFLVAMWAVFEFTFALGNPLSDWIEMFFDWLGEITASWLESIAAPDILISFIRDGIIAGVGSVLVFIPPIFLLFFAISVLEDSGYMARAAYVMDRFMTALGLHGKSFIPMLIGFGCNVPGIMATRTLENKEDRLVTILVNPLMSCAARLPVYVLFAGAFFAAHQGLVVFSIYLLGIVLAVIMAKIFKKFLFKGKTAPFVMELPPYRVPTLKGLLIHMWERGSLFVRKAGTIILGVVVLVWILSSLPAGVEYASAESYIGRLGSAVAPILKPAGFGTWEAASALIFGILAKETVVGTLGVVYGAEGDALFEAIRQHFTPLSAYAFMVMTLIYIPCVAAIAAIRRETNSWKWTFFAIGYTLVLGWLMAVLVYQGGRILGLG</sequence>
<keyword evidence="6" id="KW-0997">Cell inner membrane</keyword>
<evidence type="ECO:0000256" key="9">
    <source>
        <dbReference type="ARBA" id="ARBA00022989"/>
    </source>
</evidence>
<keyword evidence="16" id="KW-0460">Magnesium</keyword>
<dbReference type="InterPro" id="IPR011642">
    <property type="entry name" value="Gate_dom"/>
</dbReference>
<proteinExistence type="inferred from homology"/>
<feature type="binding site" evidence="15">
    <location>
        <begin position="19"/>
        <end position="26"/>
    </location>
    <ligand>
        <name>GTP</name>
        <dbReference type="ChEBI" id="CHEBI:37565"/>
        <label>1</label>
    </ligand>
</feature>
<dbReference type="FunFam" id="3.40.50.300:FF:000426">
    <property type="entry name" value="Ferrous iron transport protein B"/>
    <property type="match status" value="1"/>
</dbReference>
<dbReference type="InterPro" id="IPR027417">
    <property type="entry name" value="P-loop_NTPase"/>
</dbReference>
<evidence type="ECO:0000256" key="3">
    <source>
        <dbReference type="ARBA" id="ARBA00022448"/>
    </source>
</evidence>
<organism evidence="19 20">
    <name type="scientific">Caldanaerobacter subterraneus subsp. yonseiensis KB-1</name>
    <dbReference type="NCBI Taxonomy" id="1388761"/>
    <lineage>
        <taxon>Bacteria</taxon>
        <taxon>Bacillati</taxon>
        <taxon>Bacillota</taxon>
        <taxon>Clostridia</taxon>
        <taxon>Thermoanaerobacterales</taxon>
        <taxon>Thermoanaerobacteraceae</taxon>
        <taxon>Caldanaerobacter</taxon>
    </lineage>
</organism>
<dbReference type="Pfam" id="PF02421">
    <property type="entry name" value="FeoB_N"/>
    <property type="match status" value="1"/>
</dbReference>
<dbReference type="Gene3D" id="1.10.287.1770">
    <property type="match status" value="1"/>
</dbReference>
<dbReference type="PANTHER" id="PTHR43185:SF1">
    <property type="entry name" value="FE(2+) TRANSPORTER FEOB"/>
    <property type="match status" value="1"/>
</dbReference>
<feature type="transmembrane region" description="Helical" evidence="17">
    <location>
        <begin position="435"/>
        <end position="461"/>
    </location>
</feature>
<evidence type="ECO:0000256" key="15">
    <source>
        <dbReference type="PIRSR" id="PIRSR603373-1"/>
    </source>
</evidence>
<dbReference type="InterPro" id="IPR011640">
    <property type="entry name" value="Fe2_transport_prot_B_C"/>
</dbReference>
<evidence type="ECO:0000256" key="12">
    <source>
        <dbReference type="ARBA" id="ARBA00023134"/>
    </source>
</evidence>
<dbReference type="PATRIC" id="fig|1388761.3.peg.97"/>
<dbReference type="Gene3D" id="3.40.50.300">
    <property type="entry name" value="P-loop containing nucleotide triphosphate hydrolases"/>
    <property type="match status" value="1"/>
</dbReference>
<dbReference type="RefSeq" id="WP_022587041.1">
    <property type="nucleotide sequence ID" value="NZ_AXDC01000002.1"/>
</dbReference>
<feature type="binding site" evidence="16">
    <location>
        <position position="34"/>
    </location>
    <ligand>
        <name>Mg(2+)</name>
        <dbReference type="ChEBI" id="CHEBI:18420"/>
        <label>2</label>
    </ligand>
</feature>
<feature type="transmembrane region" description="Helical" evidence="17">
    <location>
        <begin position="297"/>
        <end position="316"/>
    </location>
</feature>
<name>U5CTP0_CALSX</name>
<evidence type="ECO:0000313" key="20">
    <source>
        <dbReference type="Proteomes" id="UP000016856"/>
    </source>
</evidence>
<keyword evidence="16" id="KW-0479">Metal-binding</keyword>